<reference evidence="2 3" key="1">
    <citation type="journal article" date="2018" name="Mol. Plant">
        <title>The genome of Artemisia annua provides insight into the evolution of Asteraceae family and artemisinin biosynthesis.</title>
        <authorList>
            <person name="Shen Q."/>
            <person name="Zhang L."/>
            <person name="Liao Z."/>
            <person name="Wang S."/>
            <person name="Yan T."/>
            <person name="Shi P."/>
            <person name="Liu M."/>
            <person name="Fu X."/>
            <person name="Pan Q."/>
            <person name="Wang Y."/>
            <person name="Lv Z."/>
            <person name="Lu X."/>
            <person name="Zhang F."/>
            <person name="Jiang W."/>
            <person name="Ma Y."/>
            <person name="Chen M."/>
            <person name="Hao X."/>
            <person name="Li L."/>
            <person name="Tang Y."/>
            <person name="Lv G."/>
            <person name="Zhou Y."/>
            <person name="Sun X."/>
            <person name="Brodelius P.E."/>
            <person name="Rose J.K.C."/>
            <person name="Tang K."/>
        </authorList>
    </citation>
    <scope>NUCLEOTIDE SEQUENCE [LARGE SCALE GENOMIC DNA]</scope>
    <source>
        <strain evidence="3">cv. Huhao1</strain>
        <tissue evidence="2">Leaf</tissue>
    </source>
</reference>
<accession>A0A2U1QBK9</accession>
<organism evidence="2 3">
    <name type="scientific">Artemisia annua</name>
    <name type="common">Sweet wormwood</name>
    <dbReference type="NCBI Taxonomy" id="35608"/>
    <lineage>
        <taxon>Eukaryota</taxon>
        <taxon>Viridiplantae</taxon>
        <taxon>Streptophyta</taxon>
        <taxon>Embryophyta</taxon>
        <taxon>Tracheophyta</taxon>
        <taxon>Spermatophyta</taxon>
        <taxon>Magnoliopsida</taxon>
        <taxon>eudicotyledons</taxon>
        <taxon>Gunneridae</taxon>
        <taxon>Pentapetalae</taxon>
        <taxon>asterids</taxon>
        <taxon>campanulids</taxon>
        <taxon>Asterales</taxon>
        <taxon>Asteraceae</taxon>
        <taxon>Asteroideae</taxon>
        <taxon>Anthemideae</taxon>
        <taxon>Artemisiinae</taxon>
        <taxon>Artemisia</taxon>
    </lineage>
</organism>
<dbReference type="SUPFAM" id="SSF54928">
    <property type="entry name" value="RNA-binding domain, RBD"/>
    <property type="match status" value="1"/>
</dbReference>
<evidence type="ECO:0008006" key="4">
    <source>
        <dbReference type="Google" id="ProtNLM"/>
    </source>
</evidence>
<name>A0A2U1QBK9_ARTAN</name>
<dbReference type="CDD" id="cd00590">
    <property type="entry name" value="RRM_SF"/>
    <property type="match status" value="1"/>
</dbReference>
<evidence type="ECO:0000313" key="2">
    <source>
        <dbReference type="EMBL" id="PWA95389.1"/>
    </source>
</evidence>
<dbReference type="InterPro" id="IPR035979">
    <property type="entry name" value="RBD_domain_sf"/>
</dbReference>
<evidence type="ECO:0000313" key="3">
    <source>
        <dbReference type="Proteomes" id="UP000245207"/>
    </source>
</evidence>
<dbReference type="GO" id="GO:0003676">
    <property type="term" value="F:nucleic acid binding"/>
    <property type="evidence" value="ECO:0007669"/>
    <property type="project" value="InterPro"/>
</dbReference>
<dbReference type="Proteomes" id="UP000245207">
    <property type="component" value="Unassembled WGS sequence"/>
</dbReference>
<dbReference type="STRING" id="35608.A0A2U1QBK9"/>
<keyword evidence="3" id="KW-1185">Reference proteome</keyword>
<sequence length="572" mass="64974">MYHPTKVYKGNYLFFLESINISDDSFGLNELLKKTTDNDIQEEELSDPIFPPGFTPIEANCNDQNEGGNLSINVNTDPIKAQGDEGRREKFIQVDIKLDGSSDNHEVMKTNIESKQDFVHEGSGESHSLFTDSIARPKTLLDGFSMIDKFNDISMAAQRYGDRDHDLTNVCGKFGYVADVFIAKKLSKLGKRLAFVRYIKVKVVSHIINGLHSTWIRYYKIYANMARFDRKVEDKSTIHSRYEASGPIDGVNGRPNTSMTYANVIQRKNASVNEPQQHKDHVIMLDGDCLKDIETSVTIFACVKEFRALMNMQTICKNEGFDNIILKYLGGFWIAVEFQSISSCEKFQNHAGIKSWFSSIRKASKDFFIRDRVAWIDVEGIHLQAWTHQAFTKIASKWGELIYTVDSKGSNMYSVRLCIKTNIDTLIAESFKIDVRGNIVMVRAKEITRWVLEFLEDKSRIEIQGKDDVEGPFDSDSDVEIKNGNEDKYSEEERVEDSYCKVTSPHEDSNHISDDPFGLDEPLKKTTNNDIQEEELSDPIFPPGFTPIEANCNDQNEGGNLSINVNMDPIKA</sequence>
<protein>
    <recommendedName>
        <fullName evidence="4">DUF4283 domain-containing protein</fullName>
    </recommendedName>
</protein>
<comment type="caution">
    <text evidence="2">The sequence shown here is derived from an EMBL/GenBank/DDBJ whole genome shotgun (WGS) entry which is preliminary data.</text>
</comment>
<evidence type="ECO:0000256" key="1">
    <source>
        <dbReference type="SAM" id="MobiDB-lite"/>
    </source>
</evidence>
<gene>
    <name evidence="2" type="ORF">CTI12_AA048880</name>
</gene>
<dbReference type="EMBL" id="PKPP01000245">
    <property type="protein sequence ID" value="PWA95389.1"/>
    <property type="molecule type" value="Genomic_DNA"/>
</dbReference>
<proteinExistence type="predicted"/>
<feature type="compositionally biased region" description="Basic and acidic residues" evidence="1">
    <location>
        <begin position="479"/>
        <end position="514"/>
    </location>
</feature>
<dbReference type="AlphaFoldDB" id="A0A2U1QBK9"/>
<feature type="region of interest" description="Disordered" evidence="1">
    <location>
        <begin position="466"/>
        <end position="525"/>
    </location>
</feature>
<dbReference type="OrthoDB" id="1744977at2759"/>